<sequence>MSMSLNLGTLSNALDSMLWCTKEDTDGSKLRACQKAELARLRSFWQAPSITTDFAILAQILLDNKQIVDFSNLSFISQILTGAVEGANVEEK</sequence>
<dbReference type="HOGENOM" id="CLU_2417629_0_0_1"/>
<evidence type="ECO:0000313" key="2">
    <source>
        <dbReference type="Proteomes" id="UP000026915"/>
    </source>
</evidence>
<evidence type="ECO:0000313" key="1">
    <source>
        <dbReference type="EMBL" id="EOY04878.1"/>
    </source>
</evidence>
<accession>A0A061EJP4</accession>
<dbReference type="AlphaFoldDB" id="A0A061EJP4"/>
<protein>
    <submittedName>
        <fullName evidence="1">Uncharacterized protein</fullName>
    </submittedName>
</protein>
<dbReference type="Gramene" id="EOY04878">
    <property type="protein sequence ID" value="EOY04878"/>
    <property type="gene ID" value="TCM_020041"/>
</dbReference>
<keyword evidence="2" id="KW-1185">Reference proteome</keyword>
<organism evidence="1 2">
    <name type="scientific">Theobroma cacao</name>
    <name type="common">Cacao</name>
    <name type="synonym">Cocoa</name>
    <dbReference type="NCBI Taxonomy" id="3641"/>
    <lineage>
        <taxon>Eukaryota</taxon>
        <taxon>Viridiplantae</taxon>
        <taxon>Streptophyta</taxon>
        <taxon>Embryophyta</taxon>
        <taxon>Tracheophyta</taxon>
        <taxon>Spermatophyta</taxon>
        <taxon>Magnoliopsida</taxon>
        <taxon>eudicotyledons</taxon>
        <taxon>Gunneridae</taxon>
        <taxon>Pentapetalae</taxon>
        <taxon>rosids</taxon>
        <taxon>malvids</taxon>
        <taxon>Malvales</taxon>
        <taxon>Malvaceae</taxon>
        <taxon>Byttnerioideae</taxon>
        <taxon>Theobroma</taxon>
    </lineage>
</organism>
<name>A0A061EJP4_THECC</name>
<reference evidence="1 2" key="1">
    <citation type="journal article" date="2013" name="Genome Biol.">
        <title>The genome sequence of the most widely cultivated cacao type and its use to identify candidate genes regulating pod color.</title>
        <authorList>
            <person name="Motamayor J.C."/>
            <person name="Mockaitis K."/>
            <person name="Schmutz J."/>
            <person name="Haiminen N."/>
            <person name="Iii D.L."/>
            <person name="Cornejo O."/>
            <person name="Findley S.D."/>
            <person name="Zheng P."/>
            <person name="Utro F."/>
            <person name="Royaert S."/>
            <person name="Saski C."/>
            <person name="Jenkins J."/>
            <person name="Podicheti R."/>
            <person name="Zhao M."/>
            <person name="Scheffler B.E."/>
            <person name="Stack J.C."/>
            <person name="Feltus F.A."/>
            <person name="Mustiga G.M."/>
            <person name="Amores F."/>
            <person name="Phillips W."/>
            <person name="Marelli J.P."/>
            <person name="May G.D."/>
            <person name="Shapiro H."/>
            <person name="Ma J."/>
            <person name="Bustamante C.D."/>
            <person name="Schnell R.J."/>
            <person name="Main D."/>
            <person name="Gilbert D."/>
            <person name="Parida L."/>
            <person name="Kuhn D.N."/>
        </authorList>
    </citation>
    <scope>NUCLEOTIDE SEQUENCE [LARGE SCALE GENOMIC DNA]</scope>
    <source>
        <strain evidence="2">cv. Matina 1-6</strain>
    </source>
</reference>
<proteinExistence type="predicted"/>
<dbReference type="Proteomes" id="UP000026915">
    <property type="component" value="Chromosome 4"/>
</dbReference>
<dbReference type="InParanoid" id="A0A061EJP4"/>
<dbReference type="EMBL" id="CM001882">
    <property type="protein sequence ID" value="EOY04878.1"/>
    <property type="molecule type" value="Genomic_DNA"/>
</dbReference>
<gene>
    <name evidence="1" type="ORF">TCM_020041</name>
</gene>